<name>C9YF04_CURXX</name>
<gene>
    <name evidence="1" type="ORF">Csp_D31600</name>
</gene>
<organism evidence="1">
    <name type="scientific">Curvibacter symbiont subsp. Hydra magnipapillata</name>
    <dbReference type="NCBI Taxonomy" id="667019"/>
    <lineage>
        <taxon>Bacteria</taxon>
        <taxon>Pseudomonadati</taxon>
        <taxon>Pseudomonadota</taxon>
        <taxon>Betaproteobacteria</taxon>
        <taxon>Burkholderiales</taxon>
        <taxon>Comamonadaceae</taxon>
        <taxon>Curvibacter</taxon>
    </lineage>
</organism>
<proteinExistence type="predicted"/>
<dbReference type="AlphaFoldDB" id="C9YF04"/>
<evidence type="ECO:0008006" key="2">
    <source>
        <dbReference type="Google" id="ProtNLM"/>
    </source>
</evidence>
<reference evidence="1" key="1">
    <citation type="journal article" date="2010" name="Nature">
        <title>The Dynamic genome of Hydra.</title>
        <authorList>
            <person name="Chapman J.A."/>
            <person name="Kirkness E.F."/>
            <person name="Simakov O."/>
            <person name="Hampson S.E."/>
            <person name="Mitros T."/>
            <person name="Weinmaier T."/>
            <person name="Rattei T."/>
            <person name="Balasubramanian P.G."/>
            <person name="Borman J."/>
            <person name="Busam D."/>
            <person name="Disbennett K."/>
            <person name="Pfannkoch C."/>
            <person name="Sumin N."/>
            <person name="Sutton G."/>
            <person name="Viswanathan L."/>
            <person name="Walenz B."/>
            <person name="Goodstein D.M."/>
            <person name="Hellsten U."/>
            <person name="Kawashima T."/>
            <person name="Prochnik S.E."/>
            <person name="Putnam N.H."/>
            <person name="Shu S."/>
            <person name="Blumberg B."/>
            <person name="Dana C.E."/>
            <person name="Gee L."/>
            <person name="Kibler D.F."/>
            <person name="Law L."/>
            <person name="Lindgens D."/>
            <person name="Martinez D.E."/>
            <person name="Peng J."/>
            <person name="Wigge P.A."/>
            <person name="Bertulat B."/>
            <person name="Guder C."/>
            <person name="Nakamura Y."/>
            <person name="Ozbek S."/>
            <person name="Watanabe H."/>
            <person name="Khalturin K."/>
            <person name="Hemmrich G."/>
            <person name="Franke A."/>
            <person name="Augustin R."/>
            <person name="Fraune S."/>
            <person name="Hayakawa E."/>
            <person name="Hayakawa S."/>
            <person name="Hirose M."/>
            <person name="Hwang J."/>
            <person name="Ikeo K."/>
            <person name="Nishimiya-Fujisawa C."/>
            <person name="Ogura A."/>
            <person name="Takahashi T."/>
            <person name="Steinmetz P.R."/>
            <person name="Zhang X."/>
            <person name="Aufschnaiter R."/>
            <person name="Eder M.K."/>
            <person name="Gorny A.K."/>
            <person name="Salvenmoser W."/>
            <person name="Heimberg A.M."/>
            <person name="Wheeler B.M."/>
            <person name="Peterson K.J."/>
            <person name="Boettger A."/>
            <person name="Tischler P."/>
            <person name="Wolf A."/>
            <person name="Gojobori T."/>
            <person name="Remington K.A."/>
            <person name="Strausberg R.L."/>
            <person name="Venter J."/>
            <person name="Technau U."/>
            <person name="Hobmayer B."/>
            <person name="Bosch T.C."/>
            <person name="Holstein T.W."/>
            <person name="Fujisawa T."/>
            <person name="Bode H.R."/>
            <person name="David C.N."/>
            <person name="Rokhsar D.S."/>
            <person name="Steele R.E."/>
        </authorList>
    </citation>
    <scope>NUCLEOTIDE SEQUENCE</scope>
</reference>
<accession>C9YF04</accession>
<dbReference type="EMBL" id="FN543107">
    <property type="protein sequence ID" value="CBA32330.1"/>
    <property type="molecule type" value="Genomic_DNA"/>
</dbReference>
<evidence type="ECO:0000313" key="1">
    <source>
        <dbReference type="EMBL" id="CBA32330.1"/>
    </source>
</evidence>
<protein>
    <recommendedName>
        <fullName evidence="2">DUF2946 domain-containing protein</fullName>
    </recommendedName>
</protein>
<sequence>MRAQSHIRHNTIHRPWAMWLVLCVLVLGALAPTVSRALAWNASGPMQEICTADGGAVWVSASPDAMKDGAANGQAPLPSLDHCPFCLQATDRSAAPPPHQPYLFLEIGGNQARPVRQAFFFFTDIQRAPPARGPPAQA</sequence>
<dbReference type="InterPro" id="IPR021333">
    <property type="entry name" value="DUF2946"/>
</dbReference>
<dbReference type="Pfam" id="PF11162">
    <property type="entry name" value="DUF2946"/>
    <property type="match status" value="1"/>
</dbReference>